<reference evidence="2 3" key="1">
    <citation type="submission" date="2021-08" db="EMBL/GenBank/DDBJ databases">
        <title>FDA dAtabase for Regulatory Grade micrObial Sequences (FDA-ARGOS): Supporting development and validation of Infectious Disease Dx tests.</title>
        <authorList>
            <person name="Sproer C."/>
            <person name="Gronow S."/>
            <person name="Severitt S."/>
            <person name="Schroder I."/>
            <person name="Tallon L."/>
            <person name="Sadzewicz L."/>
            <person name="Zhao X."/>
            <person name="Boylan J."/>
            <person name="Ott S."/>
            <person name="Bowen H."/>
            <person name="Vavikolanu K."/>
            <person name="Hazen T."/>
            <person name="Aluvathingal J."/>
            <person name="Nadendla S."/>
            <person name="Lowell S."/>
            <person name="Myers T."/>
            <person name="Yan Y."/>
            <person name="Sichtig H."/>
        </authorList>
    </citation>
    <scope>NUCLEOTIDE SEQUENCE [LARGE SCALE GENOMIC DNA]</scope>
    <source>
        <strain evidence="2 3">FDAARGOS_1460</strain>
    </source>
</reference>
<keyword evidence="3" id="KW-1185">Reference proteome</keyword>
<organism evidence="2 3">
    <name type="scientific">Anaerococcus murdochii</name>
    <dbReference type="NCBI Taxonomy" id="411577"/>
    <lineage>
        <taxon>Bacteria</taxon>
        <taxon>Bacillati</taxon>
        <taxon>Bacillota</taxon>
        <taxon>Tissierellia</taxon>
        <taxon>Tissierellales</taxon>
        <taxon>Peptoniphilaceae</taxon>
        <taxon>Anaerococcus</taxon>
    </lineage>
</organism>
<evidence type="ECO:0000259" key="1">
    <source>
        <dbReference type="Pfam" id="PF24240"/>
    </source>
</evidence>
<comment type="caution">
    <text evidence="2">The sequence shown here is derived from an EMBL/GenBank/DDBJ whole genome shotgun (WGS) entry which is preliminary data.</text>
</comment>
<gene>
    <name evidence="2" type="ORF">K8P03_05010</name>
</gene>
<protein>
    <recommendedName>
        <fullName evidence="1">DUF7448 domain-containing protein</fullName>
    </recommendedName>
</protein>
<dbReference type="InterPro" id="IPR055871">
    <property type="entry name" value="DUF7448"/>
</dbReference>
<proteinExistence type="predicted"/>
<dbReference type="Proteomes" id="UP000734271">
    <property type="component" value="Unassembled WGS sequence"/>
</dbReference>
<feature type="domain" description="DUF7448" evidence="1">
    <location>
        <begin position="12"/>
        <end position="113"/>
    </location>
</feature>
<sequence>MSYKDKQDMIDRLVGKKIVDWNQDYLKLDDGTVITIEMTGFDCCARASGEFKDVELEAVITDIRFNKPVLNSPYEDGYETYTTQEVVFIHNQNKIGQADLYADNGNGDYYYSVVAFKIRDVYYAPLYSGDGEKVDEQEN</sequence>
<accession>A0ABS7SYN1</accession>
<dbReference type="Pfam" id="PF24240">
    <property type="entry name" value="DUF7448"/>
    <property type="match status" value="1"/>
</dbReference>
<evidence type="ECO:0000313" key="2">
    <source>
        <dbReference type="EMBL" id="MBZ2386657.1"/>
    </source>
</evidence>
<dbReference type="EMBL" id="JAIPME010000002">
    <property type="protein sequence ID" value="MBZ2386657.1"/>
    <property type="molecule type" value="Genomic_DNA"/>
</dbReference>
<name>A0ABS7SYN1_9FIRM</name>
<evidence type="ECO:0000313" key="3">
    <source>
        <dbReference type="Proteomes" id="UP000734271"/>
    </source>
</evidence>